<feature type="compositionally biased region" description="Polar residues" evidence="1">
    <location>
        <begin position="79"/>
        <end position="91"/>
    </location>
</feature>
<organism evidence="3">
    <name type="scientific">Petromyzon marinus</name>
    <name type="common">Sea lamprey</name>
    <dbReference type="NCBI Taxonomy" id="7757"/>
    <lineage>
        <taxon>Eukaryota</taxon>
        <taxon>Metazoa</taxon>
        <taxon>Chordata</taxon>
        <taxon>Craniata</taxon>
        <taxon>Vertebrata</taxon>
        <taxon>Cyclostomata</taxon>
        <taxon>Hyperoartia</taxon>
        <taxon>Petromyzontiformes</taxon>
        <taxon>Petromyzontidae</taxon>
        <taxon>Petromyzon</taxon>
    </lineage>
</organism>
<reference evidence="3" key="1">
    <citation type="submission" date="2025-08" db="UniProtKB">
        <authorList>
            <consortium name="Ensembl"/>
        </authorList>
    </citation>
    <scope>IDENTIFICATION</scope>
</reference>
<evidence type="ECO:0000313" key="3">
    <source>
        <dbReference type="Ensembl" id="ENSPMAP00000009141.1"/>
    </source>
</evidence>
<dbReference type="HOGENOM" id="CLU_161066_0_0_1"/>
<feature type="region of interest" description="Disordered" evidence="1">
    <location>
        <begin position="79"/>
        <end position="119"/>
    </location>
</feature>
<dbReference type="AlphaFoldDB" id="S4RVA1"/>
<name>S4RVA1_PETMA</name>
<reference evidence="3" key="2">
    <citation type="submission" date="2025-09" db="UniProtKB">
        <authorList>
            <consortium name="Ensembl"/>
        </authorList>
    </citation>
    <scope>IDENTIFICATION</scope>
</reference>
<evidence type="ECO:0000256" key="1">
    <source>
        <dbReference type="SAM" id="MobiDB-lite"/>
    </source>
</evidence>
<protein>
    <recommendedName>
        <fullName evidence="2">Plasma membrane calcium transporting P-type ATPase C-terminal domain-containing protein</fullName>
    </recommendedName>
</protein>
<accession>S4RVA1</accession>
<proteinExistence type="predicted"/>
<sequence length="133" mass="14579">RGDAALPQLISSIPTAHLHFLKEAGHGTHKDDIPEDEEEDEEEIDHAERELRRGQILWFRGLHRIQTQMGVVNAFQGGSSLQGSLRRQPSVASHHHDVTNLSTPTHAAAGTPPLTTTNTAATTYGRESDLFVS</sequence>
<feature type="compositionally biased region" description="Low complexity" evidence="1">
    <location>
        <begin position="103"/>
        <end position="119"/>
    </location>
</feature>
<dbReference type="Pfam" id="PF12424">
    <property type="entry name" value="ATP_Ca_trans_C"/>
    <property type="match status" value="1"/>
</dbReference>
<feature type="region of interest" description="Disordered" evidence="1">
    <location>
        <begin position="26"/>
        <end position="47"/>
    </location>
</feature>
<feature type="domain" description="Plasma membrane calcium transporting P-type ATPase C-terminal" evidence="2">
    <location>
        <begin position="54"/>
        <end position="85"/>
    </location>
</feature>
<dbReference type="GeneTree" id="ENSGT00940000172253"/>
<dbReference type="OMA" id="VASHHHD"/>
<feature type="compositionally biased region" description="Acidic residues" evidence="1">
    <location>
        <begin position="33"/>
        <end position="45"/>
    </location>
</feature>
<dbReference type="Ensembl" id="ENSPMAT00000009181.1">
    <property type="protein sequence ID" value="ENSPMAP00000009141.1"/>
    <property type="gene ID" value="ENSPMAG00000008301.1"/>
</dbReference>
<evidence type="ECO:0000259" key="2">
    <source>
        <dbReference type="Pfam" id="PF12424"/>
    </source>
</evidence>
<dbReference type="InterPro" id="IPR022141">
    <property type="entry name" value="ATP_Ca_trans_C"/>
</dbReference>
<dbReference type="GO" id="GO:0005388">
    <property type="term" value="F:P-type calcium transporter activity"/>
    <property type="evidence" value="ECO:0007669"/>
    <property type="project" value="InterPro"/>
</dbReference>